<dbReference type="RefSeq" id="WP_113675276.1">
    <property type="nucleotide sequence ID" value="NZ_CP058561.1"/>
</dbReference>
<gene>
    <name evidence="1" type="ORF">HYG85_21740</name>
</gene>
<organism evidence="1 2">
    <name type="scientific">Vallitalea guaymasensis</name>
    <dbReference type="NCBI Taxonomy" id="1185412"/>
    <lineage>
        <taxon>Bacteria</taxon>
        <taxon>Bacillati</taxon>
        <taxon>Bacillota</taxon>
        <taxon>Clostridia</taxon>
        <taxon>Lachnospirales</taxon>
        <taxon>Vallitaleaceae</taxon>
        <taxon>Vallitalea</taxon>
    </lineage>
</organism>
<dbReference type="InterPro" id="IPR009412">
    <property type="entry name" value="DUF1062"/>
</dbReference>
<name>A0A8J8MEF4_9FIRM</name>
<dbReference type="AlphaFoldDB" id="A0A8J8MEF4"/>
<reference evidence="1 2" key="1">
    <citation type="submission" date="2020-07" db="EMBL/GenBank/DDBJ databases">
        <title>Vallitalea guaymasensis genome.</title>
        <authorList>
            <person name="Postec A."/>
        </authorList>
    </citation>
    <scope>NUCLEOTIDE SEQUENCE [LARGE SCALE GENOMIC DNA]</scope>
    <source>
        <strain evidence="1 2">Ra1766G1</strain>
    </source>
</reference>
<dbReference type="Pfam" id="PF06353">
    <property type="entry name" value="DUF1062"/>
    <property type="match status" value="1"/>
</dbReference>
<dbReference type="OrthoDB" id="9810886at2"/>
<dbReference type="Proteomes" id="UP000677305">
    <property type="component" value="Chromosome"/>
</dbReference>
<proteinExistence type="predicted"/>
<keyword evidence="2" id="KW-1185">Reference proteome</keyword>
<evidence type="ECO:0000313" key="1">
    <source>
        <dbReference type="EMBL" id="QUH31401.1"/>
    </source>
</evidence>
<dbReference type="KEGG" id="vgu:HYG85_21740"/>
<protein>
    <submittedName>
        <fullName evidence="1">DUF1062 domain-containing protein</fullName>
    </submittedName>
</protein>
<dbReference type="EMBL" id="CP058561">
    <property type="protein sequence ID" value="QUH31401.1"/>
    <property type="molecule type" value="Genomic_DNA"/>
</dbReference>
<sequence>MSYLKNIKWEIVPLTIPAVIRNCPKCGNNAVYRSSGKFRVNANKNKLDIWLIYQCEKCKSTWNMGIYERITPADIDPQQYELFLSNDIELAKEYGFDIAIHNKNKVKLDFKNVEYEIIGEDIDLIKNDFTEENKIILDIICKYPLDLRVDRVLSKKLGISREKVKKLYKDSVVIGENNKNLMKQKIKDRIMLLI</sequence>
<evidence type="ECO:0000313" key="2">
    <source>
        <dbReference type="Proteomes" id="UP000677305"/>
    </source>
</evidence>
<accession>A0A8J8MEF4</accession>